<dbReference type="InterPro" id="IPR050570">
    <property type="entry name" value="Cell_wall_metabolism_enzyme"/>
</dbReference>
<dbReference type="SMART" id="SM00257">
    <property type="entry name" value="LysM"/>
    <property type="match status" value="2"/>
</dbReference>
<dbReference type="Proteomes" id="UP000199677">
    <property type="component" value="Unassembled WGS sequence"/>
</dbReference>
<dbReference type="EMBL" id="FNII01000002">
    <property type="protein sequence ID" value="SDN09125.1"/>
    <property type="molecule type" value="Genomic_DNA"/>
</dbReference>
<reference evidence="4" key="1">
    <citation type="submission" date="2016-10" db="EMBL/GenBank/DDBJ databases">
        <authorList>
            <person name="Varghese N."/>
            <person name="Submissions S."/>
        </authorList>
    </citation>
    <scope>NUCLEOTIDE SEQUENCE [LARGE SCALE GENOMIC DNA]</scope>
    <source>
        <strain evidence="4">CGMCC 1.6494</strain>
    </source>
</reference>
<dbReference type="AlphaFoldDB" id="A0A1G9YKV0"/>
<keyword evidence="4" id="KW-1185">Reference proteome</keyword>
<proteinExistence type="predicted"/>
<dbReference type="PANTHER" id="PTHR21666:SF270">
    <property type="entry name" value="MUREIN HYDROLASE ACTIVATOR ENVC"/>
    <property type="match status" value="1"/>
</dbReference>
<dbReference type="InterPro" id="IPR036779">
    <property type="entry name" value="LysM_dom_sf"/>
</dbReference>
<accession>A0A1G9YKV0</accession>
<feature type="compositionally biased region" description="Low complexity" evidence="1">
    <location>
        <begin position="148"/>
        <end position="169"/>
    </location>
</feature>
<evidence type="ECO:0000259" key="2">
    <source>
        <dbReference type="PROSITE" id="PS51782"/>
    </source>
</evidence>
<dbReference type="SUPFAM" id="SSF51261">
    <property type="entry name" value="Duplicated hybrid motif"/>
    <property type="match status" value="1"/>
</dbReference>
<dbReference type="GO" id="GO:0004222">
    <property type="term" value="F:metalloendopeptidase activity"/>
    <property type="evidence" value="ECO:0007669"/>
    <property type="project" value="TreeGrafter"/>
</dbReference>
<dbReference type="PROSITE" id="PS51782">
    <property type="entry name" value="LYSM"/>
    <property type="match status" value="2"/>
</dbReference>
<feature type="domain" description="LysM" evidence="2">
    <location>
        <begin position="87"/>
        <end position="131"/>
    </location>
</feature>
<organism evidence="3 4">
    <name type="scientific">Vreelandella arcis</name>
    <dbReference type="NCBI Taxonomy" id="416873"/>
    <lineage>
        <taxon>Bacteria</taxon>
        <taxon>Pseudomonadati</taxon>
        <taxon>Pseudomonadota</taxon>
        <taxon>Gammaproteobacteria</taxon>
        <taxon>Oceanospirillales</taxon>
        <taxon>Halomonadaceae</taxon>
        <taxon>Vreelandella</taxon>
    </lineage>
</organism>
<protein>
    <submittedName>
        <fullName evidence="3">LysM domain-containing protein</fullName>
    </submittedName>
</protein>
<evidence type="ECO:0000256" key="1">
    <source>
        <dbReference type="SAM" id="MobiDB-lite"/>
    </source>
</evidence>
<dbReference type="InterPro" id="IPR016047">
    <property type="entry name" value="M23ase_b-sheet_dom"/>
</dbReference>
<dbReference type="STRING" id="416873.SAMN04487951_102195"/>
<dbReference type="Pfam" id="PF01551">
    <property type="entry name" value="Peptidase_M23"/>
    <property type="match status" value="1"/>
</dbReference>
<dbReference type="SUPFAM" id="SSF54106">
    <property type="entry name" value="LysM domain"/>
    <property type="match status" value="2"/>
</dbReference>
<dbReference type="CDD" id="cd00118">
    <property type="entry name" value="LysM"/>
    <property type="match status" value="2"/>
</dbReference>
<evidence type="ECO:0000313" key="3">
    <source>
        <dbReference type="EMBL" id="SDN09125.1"/>
    </source>
</evidence>
<dbReference type="Gene3D" id="2.70.70.10">
    <property type="entry name" value="Glucose Permease (Domain IIA)"/>
    <property type="match status" value="1"/>
</dbReference>
<dbReference type="Pfam" id="PF01476">
    <property type="entry name" value="LysM"/>
    <property type="match status" value="2"/>
</dbReference>
<name>A0A1G9YKV0_9GAMM</name>
<dbReference type="InterPro" id="IPR011055">
    <property type="entry name" value="Dup_hybrid_motif"/>
</dbReference>
<dbReference type="Gene3D" id="3.10.350.10">
    <property type="entry name" value="LysM domain"/>
    <property type="match status" value="2"/>
</dbReference>
<feature type="region of interest" description="Disordered" evidence="1">
    <location>
        <begin position="135"/>
        <end position="169"/>
    </location>
</feature>
<gene>
    <name evidence="3" type="ORF">SAMN04487951_102195</name>
</gene>
<dbReference type="PANTHER" id="PTHR21666">
    <property type="entry name" value="PEPTIDASE-RELATED"/>
    <property type="match status" value="1"/>
</dbReference>
<feature type="compositionally biased region" description="Polar residues" evidence="1">
    <location>
        <begin position="135"/>
        <end position="144"/>
    </location>
</feature>
<dbReference type="InterPro" id="IPR018392">
    <property type="entry name" value="LysM"/>
</dbReference>
<evidence type="ECO:0000313" key="4">
    <source>
        <dbReference type="Proteomes" id="UP000199677"/>
    </source>
</evidence>
<dbReference type="CDD" id="cd12797">
    <property type="entry name" value="M23_peptidase"/>
    <property type="match status" value="1"/>
</dbReference>
<sequence length="291" mass="31063">MVMGVLAGCANTPASSQRVAAPAATQISGNWVAVKRGDTLGQLAKRANVPLERLQRFNPGVKARHLAVGQRLLVPTQQERAPASGPYRYQIRPGDTFSSLARHFGTTASRLQSANAGISATSLRVGQLINIPVGSSRTATSSAPSGKPSTRSAAKPTPSTPSSSLPTSAKRWPWPLDDYRIVRRFGPDSRGTLQPMLLATQAGANATAVAPGEVRFANSMRQLEKVVIIHHADNLQSVYALCERLTVKQGDQVTAGDPVCQIGKSRATGRYDLLFDLRQGGKPIDPRKVLN</sequence>
<feature type="domain" description="LysM" evidence="2">
    <location>
        <begin position="30"/>
        <end position="74"/>
    </location>
</feature>